<dbReference type="Gene3D" id="3.30.1340.30">
    <property type="match status" value="1"/>
</dbReference>
<evidence type="ECO:0000256" key="1">
    <source>
        <dbReference type="ARBA" id="ARBA00023122"/>
    </source>
</evidence>
<feature type="domain" description="CBS" evidence="5">
    <location>
        <begin position="10"/>
        <end position="68"/>
    </location>
</feature>
<feature type="domain" description="BON" evidence="4">
    <location>
        <begin position="146"/>
        <end position="214"/>
    </location>
</feature>
<proteinExistence type="predicted"/>
<dbReference type="InterPro" id="IPR051257">
    <property type="entry name" value="Diverse_CBS-Domain"/>
</dbReference>
<sequence length="227" mass="24666">MSELTARDVMTPDPRSVTPETDLGTVARVLAAAEAGAVAVVDARGRPVGVVSEADLMCAWGGARHRARRTWLEWQRAKQRLRSAQDRRAGDVMTSPASTVDAATPVSRVARELEQRRLRWMFVVDDGVLAGVLSYRHVAGVPARPDDDIRHDIATDVFTRILWVEPDTVGIAVEHGVVTLLGQVESRSDAELAGRLARGVPGVAEVRNRLGYVWDDTPDGTRVKSGS</sequence>
<dbReference type="EMBL" id="JBHUOF010000021">
    <property type="protein sequence ID" value="MFD2801086.1"/>
    <property type="molecule type" value="Genomic_DNA"/>
</dbReference>
<dbReference type="Gene3D" id="3.10.580.10">
    <property type="entry name" value="CBS-domain"/>
    <property type="match status" value="1"/>
</dbReference>
<keyword evidence="1 2" id="KW-0129">CBS domain</keyword>
<evidence type="ECO:0000259" key="4">
    <source>
        <dbReference type="PROSITE" id="PS50914"/>
    </source>
</evidence>
<keyword evidence="7" id="KW-1185">Reference proteome</keyword>
<dbReference type="PANTHER" id="PTHR43080">
    <property type="entry name" value="CBS DOMAIN-CONTAINING PROTEIN CBSX3, MITOCHONDRIAL"/>
    <property type="match status" value="1"/>
</dbReference>
<dbReference type="SUPFAM" id="SSF54631">
    <property type="entry name" value="CBS-domain pair"/>
    <property type="match status" value="1"/>
</dbReference>
<name>A0ABW5WFF5_9PSEU</name>
<dbReference type="PROSITE" id="PS51371">
    <property type="entry name" value="CBS"/>
    <property type="match status" value="2"/>
</dbReference>
<dbReference type="SMART" id="SM00116">
    <property type="entry name" value="CBS"/>
    <property type="match status" value="2"/>
</dbReference>
<dbReference type="PANTHER" id="PTHR43080:SF29">
    <property type="entry name" value="OS02G0818000 PROTEIN"/>
    <property type="match status" value="1"/>
</dbReference>
<accession>A0ABW5WFF5</accession>
<evidence type="ECO:0000259" key="5">
    <source>
        <dbReference type="PROSITE" id="PS51371"/>
    </source>
</evidence>
<protein>
    <submittedName>
        <fullName evidence="6">CBS domain-containing protein</fullName>
    </submittedName>
</protein>
<dbReference type="RefSeq" id="WP_377391136.1">
    <property type="nucleotide sequence ID" value="NZ_JBHSAN010000024.1"/>
</dbReference>
<dbReference type="InterPro" id="IPR007055">
    <property type="entry name" value="BON_dom"/>
</dbReference>
<dbReference type="InterPro" id="IPR046342">
    <property type="entry name" value="CBS_dom_sf"/>
</dbReference>
<organism evidence="6 7">
    <name type="scientific">Prauserella oleivorans</name>
    <dbReference type="NCBI Taxonomy" id="1478153"/>
    <lineage>
        <taxon>Bacteria</taxon>
        <taxon>Bacillati</taxon>
        <taxon>Actinomycetota</taxon>
        <taxon>Actinomycetes</taxon>
        <taxon>Pseudonocardiales</taxon>
        <taxon>Pseudonocardiaceae</taxon>
        <taxon>Prauserella</taxon>
    </lineage>
</organism>
<evidence type="ECO:0000313" key="7">
    <source>
        <dbReference type="Proteomes" id="UP001597478"/>
    </source>
</evidence>
<evidence type="ECO:0000256" key="2">
    <source>
        <dbReference type="PROSITE-ProRule" id="PRU00703"/>
    </source>
</evidence>
<feature type="region of interest" description="Disordered" evidence="3">
    <location>
        <begin position="1"/>
        <end position="20"/>
    </location>
</feature>
<dbReference type="InterPro" id="IPR000644">
    <property type="entry name" value="CBS_dom"/>
</dbReference>
<feature type="domain" description="CBS" evidence="5">
    <location>
        <begin position="93"/>
        <end position="149"/>
    </location>
</feature>
<evidence type="ECO:0000313" key="6">
    <source>
        <dbReference type="EMBL" id="MFD2801086.1"/>
    </source>
</evidence>
<dbReference type="Pfam" id="PF00571">
    <property type="entry name" value="CBS"/>
    <property type="match status" value="2"/>
</dbReference>
<gene>
    <name evidence="6" type="ORF">ACFS2C_16965</name>
</gene>
<reference evidence="7" key="1">
    <citation type="journal article" date="2019" name="Int. J. Syst. Evol. Microbiol.">
        <title>The Global Catalogue of Microorganisms (GCM) 10K type strain sequencing project: providing services to taxonomists for standard genome sequencing and annotation.</title>
        <authorList>
            <consortium name="The Broad Institute Genomics Platform"/>
            <consortium name="The Broad Institute Genome Sequencing Center for Infectious Disease"/>
            <person name="Wu L."/>
            <person name="Ma J."/>
        </authorList>
    </citation>
    <scope>NUCLEOTIDE SEQUENCE [LARGE SCALE GENOMIC DNA]</scope>
    <source>
        <strain evidence="7">IBRC-M 10906</strain>
    </source>
</reference>
<dbReference type="PROSITE" id="PS50914">
    <property type="entry name" value="BON"/>
    <property type="match status" value="1"/>
</dbReference>
<evidence type="ECO:0000256" key="3">
    <source>
        <dbReference type="SAM" id="MobiDB-lite"/>
    </source>
</evidence>
<dbReference type="Pfam" id="PF04972">
    <property type="entry name" value="BON"/>
    <property type="match status" value="1"/>
</dbReference>
<dbReference type="Proteomes" id="UP001597478">
    <property type="component" value="Unassembled WGS sequence"/>
</dbReference>
<comment type="caution">
    <text evidence="6">The sequence shown here is derived from an EMBL/GenBank/DDBJ whole genome shotgun (WGS) entry which is preliminary data.</text>
</comment>